<dbReference type="CDD" id="cd01854">
    <property type="entry name" value="YjeQ_EngC"/>
    <property type="match status" value="1"/>
</dbReference>
<dbReference type="SUPFAM" id="SSF52540">
    <property type="entry name" value="P-loop containing nucleoside triphosphate hydrolases"/>
    <property type="match status" value="1"/>
</dbReference>
<dbReference type="GO" id="GO:0003924">
    <property type="term" value="F:GTPase activity"/>
    <property type="evidence" value="ECO:0007669"/>
    <property type="project" value="UniProtKB-UniRule"/>
</dbReference>
<evidence type="ECO:0000313" key="14">
    <source>
        <dbReference type="EMBL" id="GIM85852.1"/>
    </source>
</evidence>
<evidence type="ECO:0000256" key="10">
    <source>
        <dbReference type="HAMAP-Rule" id="MF_01820"/>
    </source>
</evidence>
<dbReference type="Gene3D" id="1.10.40.50">
    <property type="entry name" value="Probable gtpase engc, domain 3"/>
    <property type="match status" value="1"/>
</dbReference>
<evidence type="ECO:0000256" key="5">
    <source>
        <dbReference type="ARBA" id="ARBA00022741"/>
    </source>
</evidence>
<proteinExistence type="inferred from homology"/>
<feature type="binding site" evidence="10">
    <location>
        <position position="292"/>
    </location>
    <ligand>
        <name>Zn(2+)</name>
        <dbReference type="ChEBI" id="CHEBI:29105"/>
    </ligand>
</feature>
<dbReference type="GO" id="GO:0019843">
    <property type="term" value="F:rRNA binding"/>
    <property type="evidence" value="ECO:0007669"/>
    <property type="project" value="UniProtKB-KW"/>
</dbReference>
<reference evidence="15 16" key="1">
    <citation type="submission" date="2019-06" db="EMBL/GenBank/DDBJ databases">
        <title>Sequencing the genomes of 1000 actinobacteria strains.</title>
        <authorList>
            <person name="Klenk H.-P."/>
        </authorList>
    </citation>
    <scope>NUCLEOTIDE SEQUENCE [LARGE SCALE GENOMIC DNA]</scope>
    <source>
        <strain evidence="15 16">DSM 44819</strain>
    </source>
</reference>
<keyword evidence="17" id="KW-1185">Reference proteome</keyword>
<dbReference type="EMBL" id="BOQM01000017">
    <property type="protein sequence ID" value="GIM85852.1"/>
    <property type="molecule type" value="Genomic_DNA"/>
</dbReference>
<feature type="binding site" evidence="10">
    <location>
        <position position="285"/>
    </location>
    <ligand>
        <name>Zn(2+)</name>
        <dbReference type="ChEBI" id="CHEBI:29105"/>
    </ligand>
</feature>
<accession>A0A542XPW3</accession>
<comment type="similarity">
    <text evidence="10">Belongs to the TRAFAC class YlqF/YawG GTPase family. RsgA subfamily.</text>
</comment>
<gene>
    <name evidence="10" type="primary">rsgA</name>
    <name evidence="14" type="synonym">rsgA_2</name>
    <name evidence="15" type="ORF">FB564_3060</name>
    <name evidence="14" type="ORF">Sar04_25880</name>
</gene>
<keyword evidence="8 10" id="KW-0694">RNA-binding</keyword>
<dbReference type="Pfam" id="PF03193">
    <property type="entry name" value="RsgA_GTPase"/>
    <property type="match status" value="1"/>
</dbReference>
<evidence type="ECO:0000313" key="15">
    <source>
        <dbReference type="EMBL" id="TQL37889.1"/>
    </source>
</evidence>
<dbReference type="InterPro" id="IPR030378">
    <property type="entry name" value="G_CP_dom"/>
</dbReference>
<evidence type="ECO:0000256" key="2">
    <source>
        <dbReference type="ARBA" id="ARBA00022517"/>
    </source>
</evidence>
<dbReference type="GO" id="GO:0005525">
    <property type="term" value="F:GTP binding"/>
    <property type="evidence" value="ECO:0007669"/>
    <property type="project" value="UniProtKB-UniRule"/>
</dbReference>
<feature type="binding site" evidence="10">
    <location>
        <position position="298"/>
    </location>
    <ligand>
        <name>Zn(2+)</name>
        <dbReference type="ChEBI" id="CHEBI:29105"/>
    </ligand>
</feature>
<dbReference type="GO" id="GO:0005737">
    <property type="term" value="C:cytoplasm"/>
    <property type="evidence" value="ECO:0007669"/>
    <property type="project" value="UniProtKB-SubCell"/>
</dbReference>
<dbReference type="Proteomes" id="UP000677457">
    <property type="component" value="Unassembled WGS sequence"/>
</dbReference>
<organism evidence="15 16">
    <name type="scientific">Salinispora arenicola</name>
    <dbReference type="NCBI Taxonomy" id="168697"/>
    <lineage>
        <taxon>Bacteria</taxon>
        <taxon>Bacillati</taxon>
        <taxon>Actinomycetota</taxon>
        <taxon>Actinomycetes</taxon>
        <taxon>Micromonosporales</taxon>
        <taxon>Micromonosporaceae</taxon>
        <taxon>Salinispora</taxon>
    </lineage>
</organism>
<keyword evidence="5 10" id="KW-0547">Nucleotide-binding</keyword>
<feature type="binding site" evidence="10">
    <location>
        <begin position="204"/>
        <end position="212"/>
    </location>
    <ligand>
        <name>GTP</name>
        <dbReference type="ChEBI" id="CHEBI:37565"/>
    </ligand>
</feature>
<feature type="domain" description="EngC GTPase" evidence="12">
    <location>
        <begin position="113"/>
        <end position="260"/>
    </location>
</feature>
<dbReference type="InterPro" id="IPR004881">
    <property type="entry name" value="Ribosome_biogen_GTPase_RsgA"/>
</dbReference>
<comment type="caution">
    <text evidence="15">The sequence shown here is derived from an EMBL/GenBank/DDBJ whole genome shotgun (WGS) entry which is preliminary data.</text>
</comment>
<dbReference type="GO" id="GO:0042274">
    <property type="term" value="P:ribosomal small subunit biogenesis"/>
    <property type="evidence" value="ECO:0007669"/>
    <property type="project" value="UniProtKB-UniRule"/>
</dbReference>
<dbReference type="InterPro" id="IPR027417">
    <property type="entry name" value="P-loop_NTPase"/>
</dbReference>
<reference evidence="14 17" key="2">
    <citation type="submission" date="2021-03" db="EMBL/GenBank/DDBJ databases">
        <title>Whole genome shotgun sequence of Salinispora arenicola NBRC 105043.</title>
        <authorList>
            <person name="Komaki H."/>
            <person name="Tamura T."/>
        </authorList>
    </citation>
    <scope>NUCLEOTIDE SEQUENCE [LARGE SCALE GENOMIC DNA]</scope>
    <source>
        <strain evidence="14 17">NBRC 105043</strain>
    </source>
</reference>
<evidence type="ECO:0000313" key="16">
    <source>
        <dbReference type="Proteomes" id="UP000315983"/>
    </source>
</evidence>
<name>A0A542XPW3_SALAC</name>
<evidence type="ECO:0000256" key="3">
    <source>
        <dbReference type="ARBA" id="ARBA00022723"/>
    </source>
</evidence>
<evidence type="ECO:0000256" key="8">
    <source>
        <dbReference type="ARBA" id="ARBA00022884"/>
    </source>
</evidence>
<feature type="domain" description="CP-type G" evidence="13">
    <location>
        <begin position="107"/>
        <end position="262"/>
    </location>
</feature>
<dbReference type="AlphaFoldDB" id="A0A542XPW3"/>
<feature type="region of interest" description="Disordered" evidence="11">
    <location>
        <begin position="337"/>
        <end position="362"/>
    </location>
</feature>
<feature type="binding site" evidence="10">
    <location>
        <begin position="152"/>
        <end position="155"/>
    </location>
    <ligand>
        <name>GTP</name>
        <dbReference type="ChEBI" id="CHEBI:37565"/>
    </ligand>
</feature>
<sequence length="362" mass="37931">MEAMTIDLTALGWDADRADDVRRRTDHQPGRVARVDRGVCTVLGAAGPVRASLGGAVLAAAAQDLTYLPCVGDWVLLATWPDRNVTVEAVLPRRTALIRRTAGKAASGQVLAANLTAAAVVEPVHPAPDLGRIERLLALAHESGARPLVVLTKTDLVSDPAALTRQVAAVAPGVPVRPVSAERGDGLDPLRPEVAPGRTLGLLGPSGAGKSSLVNALAGAAVMPTQAIRRVDGKGRHTTTWRALVAVPGGGAVVDTPGVRAVGLLDGAVGLDRAFADVAALATGCRYRDCAHDGEPACAVREAVESGELSGRRWESWCRLQREVAFETRRRDARLAAQRRGGWRGARRRANRSSRPPAPGEC</sequence>
<dbReference type="Gene3D" id="3.40.50.300">
    <property type="entry name" value="P-loop containing nucleotide triphosphate hydrolases"/>
    <property type="match status" value="1"/>
</dbReference>
<dbReference type="HAMAP" id="MF_01820">
    <property type="entry name" value="GTPase_RsgA"/>
    <property type="match status" value="1"/>
</dbReference>
<evidence type="ECO:0000313" key="17">
    <source>
        <dbReference type="Proteomes" id="UP000677457"/>
    </source>
</evidence>
<dbReference type="NCBIfam" id="TIGR00157">
    <property type="entry name" value="ribosome small subunit-dependent GTPase A"/>
    <property type="match status" value="1"/>
</dbReference>
<keyword evidence="3 10" id="KW-0479">Metal-binding</keyword>
<feature type="compositionally biased region" description="Basic residues" evidence="11">
    <location>
        <begin position="341"/>
        <end position="352"/>
    </location>
</feature>
<dbReference type="EC" id="3.6.1.-" evidence="10"/>
<dbReference type="RefSeq" id="WP_018801313.1">
    <property type="nucleotide sequence ID" value="NZ_BOQM01000017.1"/>
</dbReference>
<dbReference type="EMBL" id="VFOL01000001">
    <property type="protein sequence ID" value="TQL37889.1"/>
    <property type="molecule type" value="Genomic_DNA"/>
</dbReference>
<comment type="subunit">
    <text evidence="10">Monomer. Associates with 30S ribosomal subunit, binds 16S rRNA.</text>
</comment>
<dbReference type="PROSITE" id="PS50936">
    <property type="entry name" value="ENGC_GTPASE"/>
    <property type="match status" value="1"/>
</dbReference>
<evidence type="ECO:0000256" key="6">
    <source>
        <dbReference type="ARBA" id="ARBA00022801"/>
    </source>
</evidence>
<evidence type="ECO:0000256" key="9">
    <source>
        <dbReference type="ARBA" id="ARBA00023134"/>
    </source>
</evidence>
<feature type="binding site" evidence="10">
    <location>
        <position position="290"/>
    </location>
    <ligand>
        <name>Zn(2+)</name>
        <dbReference type="ChEBI" id="CHEBI:29105"/>
    </ligand>
</feature>
<evidence type="ECO:0000259" key="13">
    <source>
        <dbReference type="PROSITE" id="PS51721"/>
    </source>
</evidence>
<dbReference type="GO" id="GO:0046872">
    <property type="term" value="F:metal ion binding"/>
    <property type="evidence" value="ECO:0007669"/>
    <property type="project" value="UniProtKB-KW"/>
</dbReference>
<dbReference type="Proteomes" id="UP000315983">
    <property type="component" value="Unassembled WGS sequence"/>
</dbReference>
<comment type="subcellular location">
    <subcellularLocation>
        <location evidence="10">Cytoplasm</location>
    </subcellularLocation>
</comment>
<keyword evidence="2 10" id="KW-0690">Ribosome biogenesis</keyword>
<evidence type="ECO:0000256" key="7">
    <source>
        <dbReference type="ARBA" id="ARBA00022833"/>
    </source>
</evidence>
<dbReference type="InterPro" id="IPR010914">
    <property type="entry name" value="RsgA_GTPase_dom"/>
</dbReference>
<evidence type="ECO:0000256" key="11">
    <source>
        <dbReference type="SAM" id="MobiDB-lite"/>
    </source>
</evidence>
<keyword evidence="1 10" id="KW-0963">Cytoplasm</keyword>
<comment type="function">
    <text evidence="10">One of several proteins that assist in the late maturation steps of the functional core of the 30S ribosomal subunit. Helps release RbfA from mature subunits. May play a role in the assembly of ribosomal proteins into the subunit. Circularly permuted GTPase that catalyzes slow GTP hydrolysis, GTPase activity is stimulated by the 30S ribosomal subunit.</text>
</comment>
<dbReference type="PANTHER" id="PTHR32120:SF10">
    <property type="entry name" value="SMALL RIBOSOMAL SUBUNIT BIOGENESIS GTPASE RSGA"/>
    <property type="match status" value="1"/>
</dbReference>
<evidence type="ECO:0000256" key="1">
    <source>
        <dbReference type="ARBA" id="ARBA00022490"/>
    </source>
</evidence>
<keyword evidence="6 10" id="KW-0378">Hydrolase</keyword>
<protein>
    <recommendedName>
        <fullName evidence="10">Small ribosomal subunit biogenesis GTPase RsgA</fullName>
        <ecNumber evidence="10">3.6.1.-</ecNumber>
    </recommendedName>
</protein>
<keyword evidence="4 10" id="KW-0699">rRNA-binding</keyword>
<evidence type="ECO:0000259" key="12">
    <source>
        <dbReference type="PROSITE" id="PS50936"/>
    </source>
</evidence>
<dbReference type="PROSITE" id="PS51721">
    <property type="entry name" value="G_CP"/>
    <property type="match status" value="1"/>
</dbReference>
<evidence type="ECO:0000256" key="4">
    <source>
        <dbReference type="ARBA" id="ARBA00022730"/>
    </source>
</evidence>
<dbReference type="PANTHER" id="PTHR32120">
    <property type="entry name" value="SMALL RIBOSOMAL SUBUNIT BIOGENESIS GTPASE RSGA"/>
    <property type="match status" value="1"/>
</dbReference>
<keyword evidence="9 10" id="KW-0342">GTP-binding</keyword>
<keyword evidence="7 10" id="KW-0862">Zinc</keyword>
<dbReference type="GeneID" id="93772280"/>
<comment type="cofactor">
    <cofactor evidence="10">
        <name>Zn(2+)</name>
        <dbReference type="ChEBI" id="CHEBI:29105"/>
    </cofactor>
    <text evidence="10">Binds 1 zinc ion per subunit.</text>
</comment>